<dbReference type="InterPro" id="IPR028974">
    <property type="entry name" value="TSP_type-3_rpt"/>
</dbReference>
<dbReference type="eggNOG" id="COG3240">
    <property type="taxonomic scope" value="Bacteria"/>
</dbReference>
<feature type="compositionally biased region" description="Acidic residues" evidence="3">
    <location>
        <begin position="462"/>
        <end position="476"/>
    </location>
</feature>
<feature type="domain" description="Ricin B lectin" evidence="4">
    <location>
        <begin position="853"/>
        <end position="990"/>
    </location>
</feature>
<feature type="compositionally biased region" description="Acidic residues" evidence="3">
    <location>
        <begin position="739"/>
        <end position="751"/>
    </location>
</feature>
<dbReference type="Pfam" id="PF00657">
    <property type="entry name" value="Lipase_GDSL"/>
    <property type="match status" value="1"/>
</dbReference>
<keyword evidence="2" id="KW-0106">Calcium</keyword>
<dbReference type="InterPro" id="IPR035992">
    <property type="entry name" value="Ricin_B-like_lectins"/>
</dbReference>
<feature type="region of interest" description="Disordered" evidence="3">
    <location>
        <begin position="719"/>
        <end position="854"/>
    </location>
</feature>
<feature type="compositionally biased region" description="Acidic residues" evidence="3">
    <location>
        <begin position="1305"/>
        <end position="1316"/>
    </location>
</feature>
<dbReference type="InterPro" id="IPR003367">
    <property type="entry name" value="Thrombospondin_3-like_rpt"/>
</dbReference>
<keyword evidence="5" id="KW-0430">Lectin</keyword>
<feature type="compositionally biased region" description="Acidic residues" evidence="3">
    <location>
        <begin position="229"/>
        <end position="244"/>
    </location>
</feature>
<dbReference type="Gene3D" id="3.40.50.1110">
    <property type="entry name" value="SGNH hydrolase"/>
    <property type="match status" value="1"/>
</dbReference>
<dbReference type="PROSITE" id="PS50231">
    <property type="entry name" value="RICIN_B_LECTIN"/>
    <property type="match status" value="4"/>
</dbReference>
<dbReference type="Pfam" id="PF02412">
    <property type="entry name" value="TSP_3"/>
    <property type="match status" value="4"/>
</dbReference>
<dbReference type="InterPro" id="IPR036514">
    <property type="entry name" value="SGNH_hydro_sf"/>
</dbReference>
<feature type="compositionally biased region" description="Basic and acidic residues" evidence="3">
    <location>
        <begin position="719"/>
        <end position="738"/>
    </location>
</feature>
<proteinExistence type="predicted"/>
<dbReference type="Gene3D" id="2.80.10.50">
    <property type="match status" value="4"/>
</dbReference>
<dbReference type="EMBL" id="CP002209">
    <property type="protein sequence ID" value="ADN74643.1"/>
    <property type="molecule type" value="Genomic_DNA"/>
</dbReference>
<evidence type="ECO:0000313" key="5">
    <source>
        <dbReference type="EMBL" id="ADN74643.1"/>
    </source>
</evidence>
<feature type="compositionally biased region" description="Acidic residues" evidence="3">
    <location>
        <begin position="777"/>
        <end position="792"/>
    </location>
</feature>
<feature type="compositionally biased region" description="Acidic residues" evidence="3">
    <location>
        <begin position="180"/>
        <end position="202"/>
    </location>
</feature>
<dbReference type="CDD" id="cd00161">
    <property type="entry name" value="beta-trefoil_Ricin-like"/>
    <property type="match status" value="4"/>
</dbReference>
<keyword evidence="6" id="KW-1185">Reference proteome</keyword>
<accession>E1SNZ4</accession>
<feature type="domain" description="Ricin B lectin" evidence="4">
    <location>
        <begin position="581"/>
        <end position="716"/>
    </location>
</feature>
<feature type="compositionally biased region" description="Acidic residues" evidence="3">
    <location>
        <begin position="503"/>
        <end position="518"/>
    </location>
</feature>
<dbReference type="GO" id="GO:0007155">
    <property type="term" value="P:cell adhesion"/>
    <property type="evidence" value="ECO:0007669"/>
    <property type="project" value="InterPro"/>
</dbReference>
<dbReference type="KEGG" id="fbl:Fbal_0429"/>
<sequence>MPYHATGRALPLPVILTSLWLVPLSHGISAPFNAQLQNQRTALCVAVAQASGQSGANVVPTDCIALQPEQTLAFTPVATLADTYTLSFSHSGQCLDVSGGSDANGASLIQTPCDGRISQQFRAINEGSQWVIYTGTGSGDKVVDSHAYEADIIQWQDFGNDNQRWTLLNVSEGQDRDGDGVADDNDAFPDDPNEWADSDGDNLGDNSDPFPLDPDNDSDGDGFGVNDDAFPDDPNEWLDSDGDGQGDNGDPFPLDASNDSDGDGVSGHIDNCPDDANADQSDRDNDGLGDLCDPEPDGPVQPDAQFSAQLINQRTGQCIAVELGSSNAGANVAPATCIDQQPEQTLNFVAIAGLDDGYTLAFAHSGQCLDVAGGSPDNGATLIQTPCDDRASQRFRALDEGSQWVLYTGTGDGSKVVDSHARESDIIQWKDLGKDNQRWRLQLVSQDPDRDGDGVPDTLDPFPDDPDEWADSDGDGLGDNSDPFPSDPDNDIDGDGFGANDDAFPDDPNEWLDSDSDGQGDNGDPFPLDPNNDRDGDGISGHIDNCPNDANADQSDRDNDGLGDVCDPEPDGPAEPEADFSAQLRNQRTGLCVAVTGASQQAGANVAPDDCNAQNPEQALNFVSLDSNTGRYTLQFAHSGQCLDVAGGSPDNGATLVQSPCDGRASQQFRAIDEGTRWVIYTGTGDGTKVVDSHARESDIIQWKDLGKDNQRWLLERLSQGDDRDGDGIPDDQDRFPDDPGEWADSDDDGLGDNSDPFPFDPDNDSDGDGFGANDDAFPDDGSEWVDSDGDGQGDNGDPFPLDANNDSDGDGVSGHIDNCPNDANADQSDRDGDGLGDVCDSEPDGPAPPDSSWTAQLQNQRTGLCIAVTAASTSSGANVAPAGCIEQRSEQVLSFVPVTGLDNGFTLMFGHSGQCLDVAGGSDANGATLVQTPCDGRASQRFIAIDEGTQWALYTGTGSGDKVVDSHAYESDIIQWQDFGNDNQRWLLVYRSDDLDADNDGIPLGEDNCPLVANSDQVDSDNDGLGDPCDPYPFDPDNAPPLPASFSSLQVMGNSYGERFESNGDIYATRLAEALGIAIDNVSRSGATTSQIINGRGGDPGQLLQLLGDPAVADADALYVLWGGFNDVYYGDDSSPRSLSAAINDLATILDTLEQAGARYVMVPNLLDVGLWPAVTGSDVAAHRLRSLTFNAQLQLMLQARQGSLRVVEFEVFDWADAIAANPSDYGISELSVPCEDREPVSGSSDAPVADCRGYLFWDDFHLAAEVHQRIAERMQSLLALEAAPQSWVDSDVDGVPDHRDDFPSDDSEQYDSDGDGVGNNSDADPADPQLW</sequence>
<feature type="compositionally biased region" description="Acidic residues" evidence="3">
    <location>
        <begin position="566"/>
        <end position="578"/>
    </location>
</feature>
<dbReference type="SUPFAM" id="SSF103647">
    <property type="entry name" value="TSP type-3 repeat"/>
    <property type="match status" value="4"/>
</dbReference>
<feature type="region of interest" description="Disordered" evidence="3">
    <location>
        <begin position="172"/>
        <end position="303"/>
    </location>
</feature>
<dbReference type="GO" id="GO:0016788">
    <property type="term" value="F:hydrolase activity, acting on ester bonds"/>
    <property type="evidence" value="ECO:0007669"/>
    <property type="project" value="InterPro"/>
</dbReference>
<protein>
    <submittedName>
        <fullName evidence="5">Ricin B lectin</fullName>
    </submittedName>
</protein>
<dbReference type="GO" id="GO:0030246">
    <property type="term" value="F:carbohydrate binding"/>
    <property type="evidence" value="ECO:0007669"/>
    <property type="project" value="UniProtKB-KW"/>
</dbReference>
<name>E1SNZ4_FERBD</name>
<dbReference type="PANTHER" id="PTHR10199">
    <property type="entry name" value="THROMBOSPONDIN"/>
    <property type="match status" value="1"/>
</dbReference>
<dbReference type="Proteomes" id="UP000006683">
    <property type="component" value="Chromosome"/>
</dbReference>
<feature type="domain" description="Ricin B lectin" evidence="4">
    <location>
        <begin position="307"/>
        <end position="442"/>
    </location>
</feature>
<dbReference type="SUPFAM" id="SSF50370">
    <property type="entry name" value="Ricin B-like lectins"/>
    <property type="match status" value="4"/>
</dbReference>
<evidence type="ECO:0000256" key="1">
    <source>
        <dbReference type="ARBA" id="ARBA00022729"/>
    </source>
</evidence>
<dbReference type="CAZy" id="CBM13">
    <property type="family name" value="Carbohydrate-Binding Module Family 13"/>
</dbReference>
<dbReference type="GO" id="GO:0005509">
    <property type="term" value="F:calcium ion binding"/>
    <property type="evidence" value="ECO:0007669"/>
    <property type="project" value="InterPro"/>
</dbReference>
<dbReference type="Gene3D" id="4.10.1080.10">
    <property type="entry name" value="TSP type-3 repeat"/>
    <property type="match status" value="3"/>
</dbReference>
<dbReference type="HOGENOM" id="CLU_258907_0_0_6"/>
<evidence type="ECO:0000313" key="6">
    <source>
        <dbReference type="Proteomes" id="UP000006683"/>
    </source>
</evidence>
<dbReference type="InterPro" id="IPR000772">
    <property type="entry name" value="Ricin_B_lectin"/>
</dbReference>
<feature type="region of interest" description="Disordered" evidence="3">
    <location>
        <begin position="444"/>
        <end position="578"/>
    </location>
</feature>
<dbReference type="STRING" id="550540.Fbal_0429"/>
<organism evidence="5 6">
    <name type="scientific">Ferrimonas balearica (strain DSM 9799 / CCM 4581 / KCTC 23876 / PAT)</name>
    <dbReference type="NCBI Taxonomy" id="550540"/>
    <lineage>
        <taxon>Bacteria</taxon>
        <taxon>Pseudomonadati</taxon>
        <taxon>Pseudomonadota</taxon>
        <taxon>Gammaproteobacteria</taxon>
        <taxon>Alteromonadales</taxon>
        <taxon>Ferrimonadaceae</taxon>
        <taxon>Ferrimonas</taxon>
    </lineage>
</organism>
<keyword evidence="1" id="KW-0732">Signal</keyword>
<dbReference type="Pfam" id="PF00652">
    <property type="entry name" value="Ricin_B_lectin"/>
    <property type="match status" value="4"/>
</dbReference>
<evidence type="ECO:0000256" key="3">
    <source>
        <dbReference type="SAM" id="MobiDB-lite"/>
    </source>
</evidence>
<dbReference type="InterPro" id="IPR001087">
    <property type="entry name" value="GDSL"/>
</dbReference>
<gene>
    <name evidence="5" type="ordered locus">Fbal_0429</name>
</gene>
<dbReference type="SUPFAM" id="SSF52266">
    <property type="entry name" value="SGNH hydrolase"/>
    <property type="match status" value="1"/>
</dbReference>
<evidence type="ECO:0000256" key="2">
    <source>
        <dbReference type="ARBA" id="ARBA00022837"/>
    </source>
</evidence>
<feature type="domain" description="Ricin B lectin" evidence="4">
    <location>
        <begin position="33"/>
        <end position="168"/>
    </location>
</feature>
<dbReference type="SMART" id="SM00458">
    <property type="entry name" value="RICIN"/>
    <property type="match status" value="4"/>
</dbReference>
<feature type="region of interest" description="Disordered" evidence="3">
    <location>
        <begin position="1290"/>
        <end position="1333"/>
    </location>
</feature>
<evidence type="ECO:0000259" key="4">
    <source>
        <dbReference type="SMART" id="SM00458"/>
    </source>
</evidence>
<reference evidence="5 6" key="1">
    <citation type="journal article" date="2010" name="Stand. Genomic Sci.">
        <title>Complete genome sequence of Ferrimonas balearica type strain (PAT).</title>
        <authorList>
            <person name="Nolan M."/>
            <person name="Sikorski J."/>
            <person name="Davenport K."/>
            <person name="Lucas S."/>
            <person name="Glavina Del Rio T."/>
            <person name="Tice H."/>
            <person name="Cheng J."/>
            <person name="Goodwin L."/>
            <person name="Pitluck S."/>
            <person name="Liolios K."/>
            <person name="Ivanova N."/>
            <person name="Mavromatis K."/>
            <person name="Ovchinnikova G."/>
            <person name="Pati A."/>
            <person name="Chen A."/>
            <person name="Palaniappan K."/>
            <person name="Land M."/>
            <person name="Hauser L."/>
            <person name="Chang Y."/>
            <person name="Jeffries C."/>
            <person name="Tapia R."/>
            <person name="Brettin T."/>
            <person name="Detter J."/>
            <person name="Han C."/>
            <person name="Yasawong M."/>
            <person name="Rohde M."/>
            <person name="Tindall B."/>
            <person name="Goker M."/>
            <person name="Woyke T."/>
            <person name="Bristow J."/>
            <person name="Eisen J."/>
            <person name="Markowitz V."/>
            <person name="Hugenholtz P."/>
            <person name="Kyrpides N."/>
            <person name="Klenk H."/>
            <person name="Lapidus A."/>
        </authorList>
    </citation>
    <scope>NUCLEOTIDE SEQUENCE [LARGE SCALE GENOMIC DNA]</scope>
    <source>
        <strain evidence="6">DSM 9799 / CCM 4581 / KCTC 23876 / PAT</strain>
    </source>
</reference>